<evidence type="ECO:0000313" key="1">
    <source>
        <dbReference type="EMBL" id="MDH1631223.1"/>
    </source>
</evidence>
<protein>
    <recommendedName>
        <fullName evidence="3">Lipoprotein</fullName>
    </recommendedName>
</protein>
<organism evidence="1 2">
    <name type="scientific">Pseudomonas mosselii</name>
    <dbReference type="NCBI Taxonomy" id="78327"/>
    <lineage>
        <taxon>Bacteria</taxon>
        <taxon>Pseudomonadati</taxon>
        <taxon>Pseudomonadota</taxon>
        <taxon>Gammaproteobacteria</taxon>
        <taxon>Pseudomonadales</taxon>
        <taxon>Pseudomonadaceae</taxon>
        <taxon>Pseudomonas</taxon>
    </lineage>
</organism>
<dbReference type="RefSeq" id="WP_280082152.1">
    <property type="nucleotide sequence ID" value="NZ_JAOCGG010000024.1"/>
</dbReference>
<accession>A0AA42RVY3</accession>
<sequence>MRYRLAIPLALLTGCGGTPTSDVFNTGPAHYESIDFDPPTAKTKVFIKRGYSCNYSSKPAEAGALVALLAPALVNKAVNYAFDKAKEYKTYLNSDVTLKGSAFLFSEDRPAAWPSPETAQLIQDTKEEYVNEKIGETTQTYLDSDRKHTKTDKALAELISAKRKKFEEDFDKSFAPELKISQDDLCVLVVAGKYNSSENDQSLNSFITHGQAAREKLMGYTSYTPTLAKKHSDYPFKGMLGDPSLVYEMHIIVTTSSTKNIYTIVPQNLFYPNALHKGSNDRSEKKLTITTTLGDHAHPIVMQHMTAGANRNVFQVADQWVQFTAPTNEAYDRISVAISEGPDTSIVPDLLDAVETSRDQAVKMADKKVKKELEIEDEAKK</sequence>
<dbReference type="Proteomes" id="UP001160882">
    <property type="component" value="Unassembled WGS sequence"/>
</dbReference>
<gene>
    <name evidence="1" type="ORF">N5I14_13315</name>
</gene>
<dbReference type="PROSITE" id="PS51257">
    <property type="entry name" value="PROKAR_LIPOPROTEIN"/>
    <property type="match status" value="1"/>
</dbReference>
<comment type="caution">
    <text evidence="1">The sequence shown here is derived from an EMBL/GenBank/DDBJ whole genome shotgun (WGS) entry which is preliminary data.</text>
</comment>
<name>A0AA42RVY3_9PSED</name>
<evidence type="ECO:0000313" key="2">
    <source>
        <dbReference type="Proteomes" id="UP001160882"/>
    </source>
</evidence>
<dbReference type="AlphaFoldDB" id="A0AA42RVY3"/>
<evidence type="ECO:0008006" key="3">
    <source>
        <dbReference type="Google" id="ProtNLM"/>
    </source>
</evidence>
<proteinExistence type="predicted"/>
<dbReference type="EMBL" id="JAOCGG010000024">
    <property type="protein sequence ID" value="MDH1631223.1"/>
    <property type="molecule type" value="Genomic_DNA"/>
</dbReference>
<reference evidence="1" key="1">
    <citation type="submission" date="2022-09" db="EMBL/GenBank/DDBJ databases">
        <title>Intensive care unit water sources are persistently colonized with multi-drug resistant bacteria and are the site of extensive horizontal gene transfer of antibiotic resistance genes.</title>
        <authorList>
            <person name="Diorio-Toth L."/>
        </authorList>
    </citation>
    <scope>NUCLEOTIDE SEQUENCE</scope>
    <source>
        <strain evidence="1">GD03782</strain>
    </source>
</reference>